<dbReference type="InterPro" id="IPR038739">
    <property type="entry name" value="ARMC8/Vid28"/>
</dbReference>
<dbReference type="InterPro" id="IPR016024">
    <property type="entry name" value="ARM-type_fold"/>
</dbReference>
<protein>
    <recommendedName>
        <fullName evidence="3">Armadillo repeat-containing protein 8</fullName>
    </recommendedName>
</protein>
<dbReference type="InterPro" id="IPR011989">
    <property type="entry name" value="ARM-like"/>
</dbReference>
<accession>A0A8K9XC54</accession>
<dbReference type="GO" id="GO:0034657">
    <property type="term" value="C:GID complex"/>
    <property type="evidence" value="ECO:0007669"/>
    <property type="project" value="TreeGrafter"/>
</dbReference>
<organism evidence="8 9">
    <name type="scientific">Oncorhynchus mykiss</name>
    <name type="common">Rainbow trout</name>
    <name type="synonym">Salmo gairdneri</name>
    <dbReference type="NCBI Taxonomy" id="8022"/>
    <lineage>
        <taxon>Eukaryota</taxon>
        <taxon>Metazoa</taxon>
        <taxon>Chordata</taxon>
        <taxon>Craniata</taxon>
        <taxon>Vertebrata</taxon>
        <taxon>Euteleostomi</taxon>
        <taxon>Actinopterygii</taxon>
        <taxon>Neopterygii</taxon>
        <taxon>Teleostei</taxon>
        <taxon>Protacanthopterygii</taxon>
        <taxon>Salmoniformes</taxon>
        <taxon>Salmonidae</taxon>
        <taxon>Salmoninae</taxon>
        <taxon>Oncorhynchus</taxon>
    </lineage>
</organism>
<keyword evidence="5" id="KW-0677">Repeat</keyword>
<dbReference type="Proteomes" id="UP000694395">
    <property type="component" value="Chromosome 22"/>
</dbReference>
<keyword evidence="6" id="KW-0539">Nucleus</keyword>
<dbReference type="PANTHER" id="PTHR15651">
    <property type="entry name" value="ARMADILLO REPEAT-CONTAINING PROTEIN 8"/>
    <property type="match status" value="1"/>
</dbReference>
<dbReference type="SMART" id="SM00185">
    <property type="entry name" value="ARM"/>
    <property type="match status" value="7"/>
</dbReference>
<dbReference type="AlphaFoldDB" id="A0A8K9XC54"/>
<dbReference type="FunFam" id="1.25.10.10:FF:000070">
    <property type="entry name" value="armadillo repeat-containing protein 8 isoform X1"/>
    <property type="match status" value="1"/>
</dbReference>
<reference evidence="8" key="3">
    <citation type="submission" date="2025-09" db="UniProtKB">
        <authorList>
            <consortium name="Ensembl"/>
        </authorList>
    </citation>
    <scope>IDENTIFICATION</scope>
</reference>
<dbReference type="FunFam" id="1.25.10.10:FF:000061">
    <property type="entry name" value="armadillo repeat-containing protein 8 isoform X1"/>
    <property type="match status" value="1"/>
</dbReference>
<evidence type="ECO:0000256" key="6">
    <source>
        <dbReference type="ARBA" id="ARBA00023242"/>
    </source>
</evidence>
<proteinExistence type="predicted"/>
<evidence type="ECO:0000313" key="8">
    <source>
        <dbReference type="Ensembl" id="ENSOMYP00000130820.1"/>
    </source>
</evidence>
<dbReference type="SUPFAM" id="SSF48371">
    <property type="entry name" value="ARM repeat"/>
    <property type="match status" value="1"/>
</dbReference>
<keyword evidence="4" id="KW-0963">Cytoplasm</keyword>
<dbReference type="PROSITE" id="PS50176">
    <property type="entry name" value="ARM_REPEAT"/>
    <property type="match status" value="1"/>
</dbReference>
<evidence type="ECO:0000256" key="3">
    <source>
        <dbReference type="ARBA" id="ARBA00013746"/>
    </source>
</evidence>
<feature type="repeat" description="ARM" evidence="7">
    <location>
        <begin position="482"/>
        <end position="524"/>
    </location>
</feature>
<dbReference type="InterPro" id="IPR000225">
    <property type="entry name" value="Armadillo"/>
</dbReference>
<dbReference type="PANTHER" id="PTHR15651:SF7">
    <property type="entry name" value="ARMADILLO REPEAT-CONTAINING PROTEIN 8"/>
    <property type="match status" value="1"/>
</dbReference>
<evidence type="ECO:0000256" key="2">
    <source>
        <dbReference type="ARBA" id="ARBA00004496"/>
    </source>
</evidence>
<comment type="subcellular location">
    <subcellularLocation>
        <location evidence="2">Cytoplasm</location>
    </subcellularLocation>
    <subcellularLocation>
        <location evidence="1">Nucleus</location>
    </subcellularLocation>
</comment>
<reference evidence="8" key="1">
    <citation type="submission" date="2020-07" db="EMBL/GenBank/DDBJ databases">
        <title>A long reads based de novo assembly of the rainbow trout Arlee double haploid line genome.</title>
        <authorList>
            <person name="Gao G."/>
            <person name="Palti Y."/>
        </authorList>
    </citation>
    <scope>NUCLEOTIDE SEQUENCE [LARGE SCALE GENOMIC DNA]</scope>
</reference>
<evidence type="ECO:0000313" key="9">
    <source>
        <dbReference type="Proteomes" id="UP000694395"/>
    </source>
</evidence>
<keyword evidence="9" id="KW-1185">Reference proteome</keyword>
<evidence type="ECO:0000256" key="7">
    <source>
        <dbReference type="PROSITE-ProRule" id="PRU00259"/>
    </source>
</evidence>
<dbReference type="GO" id="GO:0005634">
    <property type="term" value="C:nucleus"/>
    <property type="evidence" value="ECO:0007669"/>
    <property type="project" value="UniProtKB-SubCell"/>
</dbReference>
<evidence type="ECO:0000256" key="5">
    <source>
        <dbReference type="ARBA" id="ARBA00022737"/>
    </source>
</evidence>
<dbReference type="GO" id="GO:0005737">
    <property type="term" value="C:cytoplasm"/>
    <property type="evidence" value="ECO:0007669"/>
    <property type="project" value="UniProtKB-SubCell"/>
</dbReference>
<dbReference type="Ensembl" id="ENSOMYT00000131630.1">
    <property type="protein sequence ID" value="ENSOMYP00000130820.1"/>
    <property type="gene ID" value="ENSOMYG00000019919.2"/>
</dbReference>
<dbReference type="GeneTree" id="ENSGT00390000003033"/>
<evidence type="ECO:0000256" key="1">
    <source>
        <dbReference type="ARBA" id="ARBA00004123"/>
    </source>
</evidence>
<reference evidence="8" key="2">
    <citation type="submission" date="2025-08" db="UniProtKB">
        <authorList>
            <consortium name="Ensembl"/>
        </authorList>
    </citation>
    <scope>IDENTIFICATION</scope>
</reference>
<sequence>MQEVTATSRHYVDRLFHPDPQKVLQGVIDMKNAVIGNNKQKANLIVLGAVPRYLSLSPLPLTECVVVLGSLAMGTENNIKSLVDCHIIPALLQGLVCPDLVFIEACLRCLRTVFISPVTPVQLLYTDPTVIPHLMSLLSRSPRTQDYITQIFSHCCKSPEHQTVLFNHGAIQNIAPMLISLSYKVRMQALKCFSVLAYENTQVSMTLVNGKTTFPFYFSLPASLSLPFLSLPPSLFLFSPCLPLSSFSLPTLPCLVRMCSKERLLEERVEGAETLAYLMEPDVELQRIASVTDHLVAMLADYFKYPSSVSAITDIKRLDHDLKHAHELRQAAFKLYASLGSNDEDIRKKITETENMMDRIVSGLSESSIKVRLAAVRCLHSLSRSVQQLRTSFHDHAVWKPLMKLLQNAPDEVLVMASSTLCNLLLEFSPSKEPILESGVVELLCSLTQSDSPALRVNGIWALMNMAFQADQKVKGEIVRALGTEQLFRLLSDPDTNVLMKTLGLLRNLLSTRPHIDQIMSSHGKQIMQAVTLILEGEHSIEVKEQTLCILANIADGNTAKELIMTNDDILQKIKYYMGHSNAKLQLAATFCISNLIWNEEGSCQERQDKLRELGFVDILHKLTQALDPNLCERAKTAMQHYLA</sequence>
<dbReference type="GO" id="GO:0043161">
    <property type="term" value="P:proteasome-mediated ubiquitin-dependent protein catabolic process"/>
    <property type="evidence" value="ECO:0007669"/>
    <property type="project" value="TreeGrafter"/>
</dbReference>
<evidence type="ECO:0000256" key="4">
    <source>
        <dbReference type="ARBA" id="ARBA00022490"/>
    </source>
</evidence>
<name>A0A8K9XC54_ONCMY</name>
<dbReference type="Gene3D" id="1.25.10.10">
    <property type="entry name" value="Leucine-rich Repeat Variant"/>
    <property type="match status" value="2"/>
</dbReference>